<organism evidence="3 4">
    <name type="scientific">Thermanaerothrix daxensis</name>
    <dbReference type="NCBI Taxonomy" id="869279"/>
    <lineage>
        <taxon>Bacteria</taxon>
        <taxon>Bacillati</taxon>
        <taxon>Chloroflexota</taxon>
        <taxon>Anaerolineae</taxon>
        <taxon>Anaerolineales</taxon>
        <taxon>Anaerolineaceae</taxon>
        <taxon>Thermanaerothrix</taxon>
    </lineage>
</organism>
<evidence type="ECO:0000313" key="4">
    <source>
        <dbReference type="Proteomes" id="UP000050544"/>
    </source>
</evidence>
<dbReference type="FunFam" id="3.40.50.300:FF:000285">
    <property type="entry name" value="Sporulation initiation inhibitor Soj"/>
    <property type="match status" value="1"/>
</dbReference>
<comment type="caution">
    <text evidence="3">The sequence shown here is derived from an EMBL/GenBank/DDBJ whole genome shotgun (WGS) entry which is preliminary data.</text>
</comment>
<dbReference type="Proteomes" id="UP000050544">
    <property type="component" value="Unassembled WGS sequence"/>
</dbReference>
<dbReference type="InterPro" id="IPR050678">
    <property type="entry name" value="DNA_Partitioning_ATPase"/>
</dbReference>
<dbReference type="InterPro" id="IPR025669">
    <property type="entry name" value="AAA_dom"/>
</dbReference>
<dbReference type="Gene3D" id="3.40.50.300">
    <property type="entry name" value="P-loop containing nucleotide triphosphate hydrolases"/>
    <property type="match status" value="1"/>
</dbReference>
<accession>A0A0P6YC09</accession>
<dbReference type="PANTHER" id="PTHR13696:SF52">
    <property type="entry name" value="PARA FAMILY PROTEIN CT_582"/>
    <property type="match status" value="1"/>
</dbReference>
<name>A0A0P6YC09_9CHLR</name>
<dbReference type="SUPFAM" id="SSF52540">
    <property type="entry name" value="P-loop containing nucleoside triphosphate hydrolases"/>
    <property type="match status" value="1"/>
</dbReference>
<dbReference type="Pfam" id="PF13614">
    <property type="entry name" value="AAA_31"/>
    <property type="match status" value="1"/>
</dbReference>
<dbReference type="PANTHER" id="PTHR13696">
    <property type="entry name" value="P-LOOP CONTAINING NUCLEOSIDE TRIPHOSPHATE HYDROLASE"/>
    <property type="match status" value="1"/>
</dbReference>
<dbReference type="PIRSF" id="PIRSF009320">
    <property type="entry name" value="Nuc_binding_HP_1000"/>
    <property type="match status" value="1"/>
</dbReference>
<protein>
    <recommendedName>
        <fullName evidence="2">AAA domain-containing protein</fullName>
    </recommendedName>
</protein>
<keyword evidence="4" id="KW-1185">Reference proteome</keyword>
<evidence type="ECO:0000256" key="1">
    <source>
        <dbReference type="ARBA" id="ARBA00006976"/>
    </source>
</evidence>
<dbReference type="CDD" id="cd02042">
    <property type="entry name" value="ParAB_family"/>
    <property type="match status" value="1"/>
</dbReference>
<dbReference type="PATRIC" id="fig|869279.4.peg.1844"/>
<comment type="similarity">
    <text evidence="1">Belongs to the ParA family.</text>
</comment>
<dbReference type="EMBL" id="LGKO01000005">
    <property type="protein sequence ID" value="KPL82644.1"/>
    <property type="molecule type" value="Genomic_DNA"/>
</dbReference>
<dbReference type="AlphaFoldDB" id="A0A0P6YC09"/>
<reference evidence="3 4" key="1">
    <citation type="submission" date="2015-07" db="EMBL/GenBank/DDBJ databases">
        <title>Whole genome sequence of Thermanaerothrix daxensis DSM 23592.</title>
        <authorList>
            <person name="Hemp J."/>
            <person name="Ward L.M."/>
            <person name="Pace L.A."/>
            <person name="Fischer W.W."/>
        </authorList>
    </citation>
    <scope>NUCLEOTIDE SEQUENCE [LARGE SCALE GENOMIC DNA]</scope>
    <source>
        <strain evidence="3 4">GNS-1</strain>
    </source>
</reference>
<dbReference type="RefSeq" id="WP_083461895.1">
    <property type="nucleotide sequence ID" value="NZ_LGKO01000005.1"/>
</dbReference>
<proteinExistence type="inferred from homology"/>
<evidence type="ECO:0000313" key="3">
    <source>
        <dbReference type="EMBL" id="KPL82644.1"/>
    </source>
</evidence>
<sequence>MMKCIAVTNEKGGVAKTTTTVNLGAALAEMGYSVLLVDMDAQANLTLAVGADPQEIRVTILDILLENYPSAEALWKPTKIERLHLLGGNPSLNLAERLLPHQPGYETLLQKKLPFIGARFDYVILDSPPFLGALMSNALAAADTALIPTQAEFFSIYALRNVLALIRRIREQYNPTLSYRLLLTMFDQRNRIHRTLYQYLHDHFAEGLTETVIPIDTRLRESAIAGTPIIQHAPKSRAALQYRVLAQEIIHHVEETLAQPA</sequence>
<feature type="domain" description="AAA" evidence="2">
    <location>
        <begin position="2"/>
        <end position="178"/>
    </location>
</feature>
<gene>
    <name evidence="3" type="ORF">SE15_11130</name>
</gene>
<dbReference type="STRING" id="869279.SE15_11130"/>
<evidence type="ECO:0000259" key="2">
    <source>
        <dbReference type="Pfam" id="PF13614"/>
    </source>
</evidence>
<dbReference type="InterPro" id="IPR027417">
    <property type="entry name" value="P-loop_NTPase"/>
</dbReference>